<dbReference type="Gene3D" id="1.10.1200.270">
    <property type="entry name" value="Methyltransferase, alpha-helical capping domain"/>
    <property type="match status" value="1"/>
</dbReference>
<gene>
    <name evidence="5" type="ORF">ACJRO7_003194</name>
</gene>
<accession>A0ABD3IUZ5</accession>
<organism evidence="5 6">
    <name type="scientific">Eucalyptus globulus</name>
    <name type="common">Tasmanian blue gum</name>
    <dbReference type="NCBI Taxonomy" id="34317"/>
    <lineage>
        <taxon>Eukaryota</taxon>
        <taxon>Viridiplantae</taxon>
        <taxon>Streptophyta</taxon>
        <taxon>Embryophyta</taxon>
        <taxon>Tracheophyta</taxon>
        <taxon>Spermatophyta</taxon>
        <taxon>Magnoliopsida</taxon>
        <taxon>eudicotyledons</taxon>
        <taxon>Gunneridae</taxon>
        <taxon>Pentapetalae</taxon>
        <taxon>rosids</taxon>
        <taxon>malvids</taxon>
        <taxon>Myrtales</taxon>
        <taxon>Myrtaceae</taxon>
        <taxon>Myrtoideae</taxon>
        <taxon>Eucalypteae</taxon>
        <taxon>Eucalyptus</taxon>
    </lineage>
</organism>
<keyword evidence="2" id="KW-0808">Transferase</keyword>
<dbReference type="Gene3D" id="3.40.50.150">
    <property type="entry name" value="Vaccinia Virus protein VP39"/>
    <property type="match status" value="1"/>
</dbReference>
<protein>
    <submittedName>
        <fullName evidence="5">Uncharacterized protein</fullName>
    </submittedName>
</protein>
<dbReference type="Pfam" id="PF03492">
    <property type="entry name" value="Methyltransf_7"/>
    <property type="match status" value="1"/>
</dbReference>
<dbReference type="PANTHER" id="PTHR31009">
    <property type="entry name" value="S-ADENOSYL-L-METHIONINE:CARBOXYL METHYLTRANSFERASE FAMILY PROTEIN"/>
    <property type="match status" value="1"/>
</dbReference>
<keyword evidence="3" id="KW-0479">Metal-binding</keyword>
<dbReference type="GO" id="GO:0046872">
    <property type="term" value="F:metal ion binding"/>
    <property type="evidence" value="ECO:0007669"/>
    <property type="project" value="UniProtKB-KW"/>
</dbReference>
<evidence type="ECO:0000256" key="4">
    <source>
        <dbReference type="ARBA" id="ARBA00022842"/>
    </source>
</evidence>
<dbReference type="GO" id="GO:0032259">
    <property type="term" value="P:methylation"/>
    <property type="evidence" value="ECO:0007669"/>
    <property type="project" value="UniProtKB-KW"/>
</dbReference>
<keyword evidence="6" id="KW-1185">Reference proteome</keyword>
<reference evidence="5 6" key="1">
    <citation type="submission" date="2024-11" db="EMBL/GenBank/DDBJ databases">
        <title>Chromosome-level genome assembly of Eucalyptus globulus Labill. provides insights into its genome evolution.</title>
        <authorList>
            <person name="Li X."/>
        </authorList>
    </citation>
    <scope>NUCLEOTIDE SEQUENCE [LARGE SCALE GENOMIC DNA]</scope>
    <source>
        <strain evidence="5">CL2024</strain>
        <tissue evidence="5">Fresh tender leaves</tissue>
    </source>
</reference>
<evidence type="ECO:0000313" key="5">
    <source>
        <dbReference type="EMBL" id="KAL3718018.1"/>
    </source>
</evidence>
<dbReference type="InterPro" id="IPR042086">
    <property type="entry name" value="MeTrfase_capping"/>
</dbReference>
<evidence type="ECO:0000313" key="6">
    <source>
        <dbReference type="Proteomes" id="UP001634007"/>
    </source>
</evidence>
<dbReference type="InterPro" id="IPR005299">
    <property type="entry name" value="MeTrfase_7"/>
</dbReference>
<comment type="caution">
    <text evidence="5">The sequence shown here is derived from an EMBL/GenBank/DDBJ whole genome shotgun (WGS) entry which is preliminary data.</text>
</comment>
<sequence>MDVKRVLFMSKGDGEQSYAQTSTYTQKVASVTKPKIASTVGSLLEEDFFPCELLNVADLGCASGPSTVTFMSTVLESVQKKCARLNCPPPEFQFYLNDLPGNDFNTLFKSLSSFSQSYESLSCFIMGVPGSFHGRLFPRNCVHLAHSSYSVHWLSQAPSLMSEEGFPLNKGRISISKASPDLVKKAYLDQFRADLSAFLKSRCEEMVHNGRLVLVLHGRKEEDFASLDSLDMWEKLGEAIADLVSEGLVEEEKLDTLNVPYYKASSEEVQGTVDEEGSFQIEHMEMFEVDAGGTAPDEDPRSRGRKMAKHARSYTGSVISHHLGEEVMDKLYGEKLPIILGDDLAKGRRMGVSIIVVLKKHVP</sequence>
<dbReference type="SUPFAM" id="SSF53335">
    <property type="entry name" value="S-adenosyl-L-methionine-dependent methyltransferases"/>
    <property type="match status" value="1"/>
</dbReference>
<keyword evidence="1" id="KW-0489">Methyltransferase</keyword>
<name>A0ABD3IUZ5_EUCGL</name>
<dbReference type="InterPro" id="IPR029063">
    <property type="entry name" value="SAM-dependent_MTases_sf"/>
</dbReference>
<dbReference type="AlphaFoldDB" id="A0ABD3IUZ5"/>
<dbReference type="EMBL" id="JBJKBG010000010">
    <property type="protein sequence ID" value="KAL3718018.1"/>
    <property type="molecule type" value="Genomic_DNA"/>
</dbReference>
<dbReference type="Proteomes" id="UP001634007">
    <property type="component" value="Unassembled WGS sequence"/>
</dbReference>
<evidence type="ECO:0000256" key="3">
    <source>
        <dbReference type="ARBA" id="ARBA00022723"/>
    </source>
</evidence>
<evidence type="ECO:0000256" key="2">
    <source>
        <dbReference type="ARBA" id="ARBA00022679"/>
    </source>
</evidence>
<dbReference type="GO" id="GO:0008168">
    <property type="term" value="F:methyltransferase activity"/>
    <property type="evidence" value="ECO:0007669"/>
    <property type="project" value="UniProtKB-KW"/>
</dbReference>
<keyword evidence="4" id="KW-0460">Magnesium</keyword>
<evidence type="ECO:0000256" key="1">
    <source>
        <dbReference type="ARBA" id="ARBA00022603"/>
    </source>
</evidence>
<proteinExistence type="predicted"/>